<protein>
    <submittedName>
        <fullName evidence="2">Uncharacterized protein</fullName>
    </submittedName>
</protein>
<keyword evidence="1" id="KW-0812">Transmembrane</keyword>
<keyword evidence="3" id="KW-1185">Reference proteome</keyword>
<feature type="transmembrane region" description="Helical" evidence="1">
    <location>
        <begin position="16"/>
        <end position="35"/>
    </location>
</feature>
<comment type="caution">
    <text evidence="2">The sequence shown here is derived from an EMBL/GenBank/DDBJ whole genome shotgun (WGS) entry which is preliminary data.</text>
</comment>
<keyword evidence="1" id="KW-0472">Membrane</keyword>
<feature type="transmembrane region" description="Helical" evidence="1">
    <location>
        <begin position="55"/>
        <end position="78"/>
    </location>
</feature>
<name>A0A7Y0HXL8_9BIFI</name>
<sequence>MTSTDSTRHGWERFQIPIAVVVGVVAAAAFPATYSDPTVFSRSWQDVFADVFGNIGAQGAAGPAVACIALIGWALVSISRFGMLGRTGQIAASIIGALVALSVVWPPYGVGPAGTYTADNSIPVLVSDIGYTPAAVAPADATGQYYGYLLLRWIGIAPICVLSAALVLWLGLRFAGDTTAMSLDVETSERVFSDAFMNRIRSAGDGFRHVARFGRWLFSRLSLARCAIMTVVMLVPWSVWLWLMAPSNIAADTVAQIMWYRTGEAWDPARRVMLPGYAMSDHHP</sequence>
<evidence type="ECO:0000313" key="2">
    <source>
        <dbReference type="EMBL" id="NMM98432.1"/>
    </source>
</evidence>
<gene>
    <name evidence="2" type="ORF">G1C97_1384</name>
</gene>
<keyword evidence="1" id="KW-1133">Transmembrane helix</keyword>
<evidence type="ECO:0000313" key="3">
    <source>
        <dbReference type="Proteomes" id="UP000543419"/>
    </source>
</evidence>
<evidence type="ECO:0000256" key="1">
    <source>
        <dbReference type="SAM" id="Phobius"/>
    </source>
</evidence>
<organism evidence="2 3">
    <name type="scientific">Bifidobacterium olomucense</name>
    <dbReference type="NCBI Taxonomy" id="2675324"/>
    <lineage>
        <taxon>Bacteria</taxon>
        <taxon>Bacillati</taxon>
        <taxon>Actinomycetota</taxon>
        <taxon>Actinomycetes</taxon>
        <taxon>Bifidobacteriales</taxon>
        <taxon>Bifidobacteriaceae</taxon>
        <taxon>Bifidobacterium</taxon>
    </lineage>
</organism>
<proteinExistence type="predicted"/>
<dbReference type="Proteomes" id="UP000543419">
    <property type="component" value="Unassembled WGS sequence"/>
</dbReference>
<reference evidence="2 3" key="1">
    <citation type="submission" date="2020-02" db="EMBL/GenBank/DDBJ databases">
        <title>Characterization of phylogenetic diversity of novel bifidobacterial species isolated in Czech ZOOs.</title>
        <authorList>
            <person name="Lugli G.A."/>
            <person name="Vera N.B."/>
            <person name="Ventura M."/>
        </authorList>
    </citation>
    <scope>NUCLEOTIDE SEQUENCE [LARGE SCALE GENOMIC DNA]</scope>
    <source>
        <strain evidence="2 3">DSM 109959</strain>
    </source>
</reference>
<feature type="transmembrane region" description="Helical" evidence="1">
    <location>
        <begin position="222"/>
        <end position="243"/>
    </location>
</feature>
<feature type="transmembrane region" description="Helical" evidence="1">
    <location>
        <begin position="150"/>
        <end position="172"/>
    </location>
</feature>
<accession>A0A7Y0HXL8</accession>
<feature type="transmembrane region" description="Helical" evidence="1">
    <location>
        <begin position="90"/>
        <end position="108"/>
    </location>
</feature>
<dbReference type="EMBL" id="JAAIIG010000005">
    <property type="protein sequence ID" value="NMM98432.1"/>
    <property type="molecule type" value="Genomic_DNA"/>
</dbReference>
<dbReference type="AlphaFoldDB" id="A0A7Y0HXL8"/>